<proteinExistence type="predicted"/>
<feature type="region of interest" description="Disordered" evidence="1">
    <location>
        <begin position="1"/>
        <end position="24"/>
    </location>
</feature>
<sequence length="47" mass="5310">MVFPSPWSYVSPGRTQNQSHASLPSEWVRTNIRGTIGRVRRNRGGRG</sequence>
<dbReference type="EMBL" id="LKAM01000017">
    <property type="protein sequence ID" value="KUM45573.1"/>
    <property type="molecule type" value="Genomic_DNA"/>
</dbReference>
<keyword evidence="5" id="KW-0496">Mitochondrion</keyword>
<evidence type="ECO:0000313" key="5">
    <source>
        <dbReference type="EMBL" id="KUM47450.1"/>
    </source>
</evidence>
<evidence type="ECO:0000256" key="1">
    <source>
        <dbReference type="SAM" id="MobiDB-lite"/>
    </source>
</evidence>
<dbReference type="EMBL" id="LKAM01000007">
    <property type="protein sequence ID" value="KUM47450.1"/>
    <property type="molecule type" value="Genomic_DNA"/>
</dbReference>
<dbReference type="EMBL" id="LKAM01000017">
    <property type="protein sequence ID" value="KUM45564.1"/>
    <property type="molecule type" value="Genomic_DNA"/>
</dbReference>
<evidence type="ECO:0000313" key="4">
    <source>
        <dbReference type="EMBL" id="KUM46365.1"/>
    </source>
</evidence>
<geneLocation type="mitochondrion" evidence="5"/>
<feature type="compositionally biased region" description="Polar residues" evidence="1">
    <location>
        <begin position="13"/>
        <end position="22"/>
    </location>
</feature>
<reference evidence="5" key="1">
    <citation type="journal article" date="2015" name="Genome Biol. Evol.">
        <title>Organellar Genomes of White Spruce (Picea glauca): Assembly and Annotation.</title>
        <authorList>
            <person name="Jackman S.D."/>
            <person name="Warren R.L."/>
            <person name="Gibb E.A."/>
            <person name="Vandervalk B.P."/>
            <person name="Mohamadi H."/>
            <person name="Chu J."/>
            <person name="Raymond A."/>
            <person name="Pleasance S."/>
            <person name="Coope R."/>
            <person name="Wildung M.R."/>
            <person name="Ritland C.E."/>
            <person name="Bousquet J."/>
            <person name="Jones S.J."/>
            <person name="Bohlmann J."/>
            <person name="Birol I."/>
        </authorList>
    </citation>
    <scope>NUCLEOTIDE SEQUENCE [LARGE SCALE GENOMIC DNA]</scope>
    <source>
        <tissue evidence="5">Flushing bud</tissue>
    </source>
</reference>
<dbReference type="EMBL" id="LKAM01000011">
    <property type="protein sequence ID" value="KUM46365.1"/>
    <property type="molecule type" value="Genomic_DNA"/>
</dbReference>
<comment type="caution">
    <text evidence="5">The sequence shown here is derived from an EMBL/GenBank/DDBJ whole genome shotgun (WGS) entry which is preliminary data.</text>
</comment>
<organism evidence="5">
    <name type="scientific">Picea glauca</name>
    <name type="common">White spruce</name>
    <name type="synonym">Pinus glauca</name>
    <dbReference type="NCBI Taxonomy" id="3330"/>
    <lineage>
        <taxon>Eukaryota</taxon>
        <taxon>Viridiplantae</taxon>
        <taxon>Streptophyta</taxon>
        <taxon>Embryophyta</taxon>
        <taxon>Tracheophyta</taxon>
        <taxon>Spermatophyta</taxon>
        <taxon>Pinopsida</taxon>
        <taxon>Pinidae</taxon>
        <taxon>Conifers I</taxon>
        <taxon>Pinales</taxon>
        <taxon>Pinaceae</taxon>
        <taxon>Picea</taxon>
    </lineage>
</organism>
<evidence type="ECO:0000313" key="2">
    <source>
        <dbReference type="EMBL" id="KUM45564.1"/>
    </source>
</evidence>
<name>A0A117NGW7_PICGL</name>
<gene>
    <name evidence="4" type="ORF">ABT39_MTgene1464</name>
    <name evidence="2" type="ORF">ABT39_MTgene2399</name>
    <name evidence="3" type="ORF">ABT39_MTgene2408</name>
    <name evidence="5" type="ORF">ABT39_MTgene5636</name>
</gene>
<accession>A0A117NGW7</accession>
<evidence type="ECO:0000313" key="3">
    <source>
        <dbReference type="EMBL" id="KUM45573.1"/>
    </source>
</evidence>
<dbReference type="AlphaFoldDB" id="A0A117NGW7"/>
<protein>
    <submittedName>
        <fullName evidence="5">Uncharacterized protein</fullName>
    </submittedName>
</protein>